<dbReference type="Proteomes" id="UP000182306">
    <property type="component" value="Chromosome"/>
</dbReference>
<name>A0A1L3LPF6_9HYPH</name>
<evidence type="ECO:0000313" key="2">
    <source>
        <dbReference type="Proteomes" id="UP000182306"/>
    </source>
</evidence>
<proteinExistence type="predicted"/>
<keyword evidence="2" id="KW-1185">Reference proteome</keyword>
<dbReference type="AlphaFoldDB" id="A0A1L3LPF6"/>
<evidence type="ECO:0000313" key="1">
    <source>
        <dbReference type="EMBL" id="APG91969.1"/>
    </source>
</evidence>
<reference evidence="1 2" key="1">
    <citation type="submission" date="2015-10" db="EMBL/GenBank/DDBJ databases">
        <title>Genomic differences between typical nodule nitrogen-fixing rhizobial strains and those coming from bean seeds.</title>
        <authorList>
            <person name="Peralta H."/>
            <person name="Aguilar-Vera A."/>
            <person name="Diaz R."/>
            <person name="Mora Y."/>
            <person name="Martinez-Batallar G."/>
            <person name="Salazar E."/>
            <person name="Vargas-Lagunas C."/>
            <person name="Encarnacion S."/>
            <person name="Girard L."/>
            <person name="Mora J."/>
        </authorList>
    </citation>
    <scope>NUCLEOTIDE SEQUENCE [LARGE SCALE GENOMIC DNA]</scope>
    <source>
        <strain evidence="1 2">CFNEI 73</strain>
    </source>
</reference>
<dbReference type="KEGG" id="same:SAMCFNEI73_Ch2693"/>
<accession>A0A1L3LPF6</accession>
<gene>
    <name evidence="1" type="ORF">SAMCFNEI73_Ch2693</name>
</gene>
<organism evidence="1 2">
    <name type="scientific">Sinorhizobium americanum</name>
    <dbReference type="NCBI Taxonomy" id="194963"/>
    <lineage>
        <taxon>Bacteria</taxon>
        <taxon>Pseudomonadati</taxon>
        <taxon>Pseudomonadota</taxon>
        <taxon>Alphaproteobacteria</taxon>
        <taxon>Hyphomicrobiales</taxon>
        <taxon>Rhizobiaceae</taxon>
        <taxon>Sinorhizobium/Ensifer group</taxon>
        <taxon>Sinorhizobium</taxon>
    </lineage>
</organism>
<dbReference type="EMBL" id="CP013107">
    <property type="protein sequence ID" value="APG91969.1"/>
    <property type="molecule type" value="Genomic_DNA"/>
</dbReference>
<protein>
    <submittedName>
        <fullName evidence="1">Uncharacterized protein</fullName>
    </submittedName>
</protein>
<sequence length="45" mass="5104">MLAAIYLYDQALVTAGKISEIRTDRKLPDEFEAVETPVPQLRPED</sequence>